<dbReference type="PANTHER" id="PTHR43768:SF3">
    <property type="entry name" value="TREHALOSE 6-PHOSPHATE PHOSPHATASE"/>
    <property type="match status" value="1"/>
</dbReference>
<keyword evidence="4" id="KW-1185">Reference proteome</keyword>
<dbReference type="InterPro" id="IPR044651">
    <property type="entry name" value="OTSB-like"/>
</dbReference>
<name>A0A371K3X7_9GAMM</name>
<accession>A0A371K3X7</accession>
<keyword evidence="2" id="KW-0479">Metal-binding</keyword>
<comment type="pathway">
    <text evidence="2">Glycan biosynthesis; trehalose biosynthesis.</text>
</comment>
<gene>
    <name evidence="3" type="primary">otsB</name>
    <name evidence="3" type="ORF">DX914_05430</name>
</gene>
<comment type="catalytic activity">
    <reaction evidence="2">
        <text>alpha,alpha-trehalose 6-phosphate + H2O = alpha,alpha-trehalose + phosphate</text>
        <dbReference type="Rhea" id="RHEA:23420"/>
        <dbReference type="ChEBI" id="CHEBI:15377"/>
        <dbReference type="ChEBI" id="CHEBI:16551"/>
        <dbReference type="ChEBI" id="CHEBI:43474"/>
        <dbReference type="ChEBI" id="CHEBI:58429"/>
        <dbReference type="EC" id="3.1.3.12"/>
    </reaction>
</comment>
<dbReference type="GO" id="GO:0005992">
    <property type="term" value="P:trehalose biosynthetic process"/>
    <property type="evidence" value="ECO:0007669"/>
    <property type="project" value="UniProtKB-UniPathway"/>
</dbReference>
<dbReference type="OrthoDB" id="9814913at2"/>
<dbReference type="AlphaFoldDB" id="A0A371K3X7"/>
<dbReference type="Proteomes" id="UP000264492">
    <property type="component" value="Unassembled WGS sequence"/>
</dbReference>
<organism evidence="3 4">
    <name type="scientific">Lysobacter silvisoli</name>
    <dbReference type="NCBI Taxonomy" id="2293254"/>
    <lineage>
        <taxon>Bacteria</taxon>
        <taxon>Pseudomonadati</taxon>
        <taxon>Pseudomonadota</taxon>
        <taxon>Gammaproteobacteria</taxon>
        <taxon>Lysobacterales</taxon>
        <taxon>Lysobacteraceae</taxon>
        <taxon>Lysobacter</taxon>
    </lineage>
</organism>
<dbReference type="InterPro" id="IPR003337">
    <property type="entry name" value="Trehalose_PPase"/>
</dbReference>
<dbReference type="EC" id="3.1.3.12" evidence="2"/>
<proteinExistence type="inferred from homology"/>
<dbReference type="InterPro" id="IPR036412">
    <property type="entry name" value="HAD-like_sf"/>
</dbReference>
<dbReference type="GO" id="GO:0004805">
    <property type="term" value="F:trehalose-phosphatase activity"/>
    <property type="evidence" value="ECO:0007669"/>
    <property type="project" value="UniProtKB-EC"/>
</dbReference>
<protein>
    <recommendedName>
        <fullName evidence="2">Trehalose 6-phosphate phosphatase</fullName>
        <ecNumber evidence="2">3.1.3.12</ecNumber>
    </recommendedName>
</protein>
<keyword evidence="1 2" id="KW-0378">Hydrolase</keyword>
<dbReference type="InterPro" id="IPR023214">
    <property type="entry name" value="HAD_sf"/>
</dbReference>
<evidence type="ECO:0000256" key="2">
    <source>
        <dbReference type="RuleBase" id="RU361117"/>
    </source>
</evidence>
<dbReference type="GO" id="GO:0046872">
    <property type="term" value="F:metal ion binding"/>
    <property type="evidence" value="ECO:0007669"/>
    <property type="project" value="UniProtKB-KW"/>
</dbReference>
<dbReference type="Gene3D" id="3.30.70.1020">
    <property type="entry name" value="Trehalose-6-phosphate phosphatase related protein, domain 2"/>
    <property type="match status" value="1"/>
</dbReference>
<dbReference type="Pfam" id="PF02358">
    <property type="entry name" value="Trehalose_PPase"/>
    <property type="match status" value="1"/>
</dbReference>
<comment type="similarity">
    <text evidence="2">Belongs to the trehalose phosphatase family.</text>
</comment>
<dbReference type="Gene3D" id="3.40.50.1000">
    <property type="entry name" value="HAD superfamily/HAD-like"/>
    <property type="match status" value="1"/>
</dbReference>
<dbReference type="EMBL" id="QTSU01000001">
    <property type="protein sequence ID" value="RDZ28570.1"/>
    <property type="molecule type" value="Genomic_DNA"/>
</dbReference>
<evidence type="ECO:0000256" key="1">
    <source>
        <dbReference type="ARBA" id="ARBA00022801"/>
    </source>
</evidence>
<comment type="function">
    <text evidence="2">Removes the phosphate from trehalose 6-phosphate to produce free trehalose.</text>
</comment>
<evidence type="ECO:0000313" key="3">
    <source>
        <dbReference type="EMBL" id="RDZ28570.1"/>
    </source>
</evidence>
<dbReference type="UniPathway" id="UPA00299"/>
<comment type="caution">
    <text evidence="3">The sequence shown here is derived from an EMBL/GenBank/DDBJ whole genome shotgun (WGS) entry which is preliminary data.</text>
</comment>
<dbReference type="RefSeq" id="WP_115858010.1">
    <property type="nucleotide sequence ID" value="NZ_QTSU01000001.1"/>
</dbReference>
<evidence type="ECO:0000313" key="4">
    <source>
        <dbReference type="Proteomes" id="UP000264492"/>
    </source>
</evidence>
<dbReference type="PANTHER" id="PTHR43768">
    <property type="entry name" value="TREHALOSE 6-PHOSPHATE PHOSPHATASE"/>
    <property type="match status" value="1"/>
</dbReference>
<comment type="cofactor">
    <cofactor evidence="2">
        <name>Mg(2+)</name>
        <dbReference type="ChEBI" id="CHEBI:18420"/>
    </cofactor>
</comment>
<keyword evidence="2" id="KW-0460">Magnesium</keyword>
<sequence length="251" mass="26235">MAASEPALPAPPVLANDWALFLDVDGCLLEHAPTPQQVCVPERLGQRLCGIAAELNGALALVSGRSIAALDGLFPECAQLCVVGLHGLERRGAQTDRCAPEPPPALAAVLRESDRLLQTYPGACVEMSGPCLNLHWRAAPQAATAMTAFAEAALPRLSGYGLHRGAHGIEVRPGGSDKGSAIAELLQRPPFRGRRPVFVGDDPADECGFAVVNAHDGISVLVGRRANSAAHHGLPGPEQVRRWLGAQAQAA</sequence>
<dbReference type="SUPFAM" id="SSF56784">
    <property type="entry name" value="HAD-like"/>
    <property type="match status" value="1"/>
</dbReference>
<reference evidence="3 4" key="1">
    <citation type="submission" date="2018-08" db="EMBL/GenBank/DDBJ databases">
        <title>Lysobacter sp. zong2l5, whole genome shotgun sequence.</title>
        <authorList>
            <person name="Zhang X."/>
            <person name="Feng G."/>
            <person name="Zhu H."/>
        </authorList>
    </citation>
    <scope>NUCLEOTIDE SEQUENCE [LARGE SCALE GENOMIC DNA]</scope>
    <source>
        <strain evidence="4">zong2l5</strain>
    </source>
</reference>
<dbReference type="NCBIfam" id="TIGR00685">
    <property type="entry name" value="T6PP"/>
    <property type="match status" value="1"/>
</dbReference>